<organism evidence="2 3">
    <name type="scientific">Geothrix edaphica</name>
    <dbReference type="NCBI Taxonomy" id="2927976"/>
    <lineage>
        <taxon>Bacteria</taxon>
        <taxon>Pseudomonadati</taxon>
        <taxon>Acidobacteriota</taxon>
        <taxon>Holophagae</taxon>
        <taxon>Holophagales</taxon>
        <taxon>Holophagaceae</taxon>
        <taxon>Geothrix</taxon>
    </lineage>
</organism>
<sequence>MRRSMTPRLLPRLARTAAALLLLAASSLFGAQPANVTALAISPGSVDVSASARTVVVTVTDTAASSVSASLTLAGASSPTSSQTTGYVAGTMLSPGHFQISLSVPYQGAAGTWQLSLHATEGSGPEAQYPWGRLKQDFPPATVDVISSTADTAAPLLASFSLSPSTIDTTSAAQAINASFSVTDNLSGTSSVSFWFTGPDGALYPGATALGSGTTLSGTWGGAVTIPAGSVPGLYQLSKVTTLDALNNSRTYLAADLASLGTGSVRNIGKLGQTISFGAIPDHTYGDTAFGLSASASSGLPVTFTIFSGPATLSGNTLTITGAGYVTVRASQGGNGTYTAATDVDQTFQVFQAEATIVVTPYDVNYDGHAHTATGTATGLAGLDLSSLLTLTGTTHTDAGTYATDGWSFAGNTNYKAASGTVTDKIAQINATIVVTPYDVNYDGTAHTATGTATGLAGLDLSSLLTLTGTTHTDAGTYATDGWSFAGNTNYKAASGTVTDKIAQINATIVVTPYDVNYDGTAHTATGTATGLAGLDLSSLLTLTGTTHTDAGTYATDGWSFAGNTNYKAASGTITDKIAKVNAIITVTPYSVTYDGNAHTATATARGVESVPADLGSLLTLTGTTHTNAGDYPADAWSFAGNTNYNPASGTIHDAIAKANATVNVTGYTGVYDGNPHGATGTATGVKGETLSGLNLGASFTDVPGGTANWTFTDITGNYNNTSGSVAITLTKANATITVTPYNTIYDGNSHTATGTATGVKGESLAGLLTLSGTTHTSPGDYPADAWSFAGNTNYNSASGTVHDVITYGFYGLLSPYTPNKSYKIKSAIPLKWQYTNAANVAIPSGTAAPEIRILKVADYASSDGAITLDDAGSSGYQYDTTTNTWQFNWKTTGLTPGTYYIYITSGVTKQVNGPFPIQLTN</sequence>
<reference evidence="2" key="1">
    <citation type="journal article" date="2023" name="Antonie Van Leeuwenhoek">
        <title>Mesoterricola silvestris gen. nov., sp. nov., Mesoterricola sediminis sp. nov., Geothrix oryzae sp. nov., Geothrix edaphica sp. nov., Geothrix rubra sp. nov., and Geothrix limicola sp. nov., six novel members of Acidobacteriota isolated from soils.</title>
        <authorList>
            <person name="Itoh H."/>
            <person name="Sugisawa Y."/>
            <person name="Mise K."/>
            <person name="Xu Z."/>
            <person name="Kuniyasu M."/>
            <person name="Ushijima N."/>
            <person name="Kawano K."/>
            <person name="Kobayashi E."/>
            <person name="Shiratori Y."/>
            <person name="Masuda Y."/>
            <person name="Senoo K."/>
        </authorList>
    </citation>
    <scope>NUCLEOTIDE SEQUENCE</scope>
    <source>
        <strain evidence="2">Red802</strain>
    </source>
</reference>
<protein>
    <recommendedName>
        <fullName evidence="4">MBG domain-containing protein</fullName>
    </recommendedName>
</protein>
<proteinExistence type="predicted"/>
<feature type="signal peptide" evidence="1">
    <location>
        <begin position="1"/>
        <end position="30"/>
    </location>
</feature>
<comment type="caution">
    <text evidence="2">The sequence shown here is derived from an EMBL/GenBank/DDBJ whole genome shotgun (WGS) entry which is preliminary data.</text>
</comment>
<gene>
    <name evidence="2" type="ORF">GETHED_15030</name>
</gene>
<evidence type="ECO:0000256" key="1">
    <source>
        <dbReference type="SAM" id="SignalP"/>
    </source>
</evidence>
<evidence type="ECO:0000313" key="2">
    <source>
        <dbReference type="EMBL" id="GLH67139.1"/>
    </source>
</evidence>
<keyword evidence="3" id="KW-1185">Reference proteome</keyword>
<dbReference type="EMBL" id="BSDC01000001">
    <property type="protein sequence ID" value="GLH67139.1"/>
    <property type="molecule type" value="Genomic_DNA"/>
</dbReference>
<feature type="chain" id="PRO_5045041532" description="MBG domain-containing protein" evidence="1">
    <location>
        <begin position="31"/>
        <end position="922"/>
    </location>
</feature>
<evidence type="ECO:0008006" key="4">
    <source>
        <dbReference type="Google" id="ProtNLM"/>
    </source>
</evidence>
<accession>A0ABQ5PYF1</accession>
<dbReference type="Proteomes" id="UP001165044">
    <property type="component" value="Unassembled WGS sequence"/>
</dbReference>
<keyword evidence="1" id="KW-0732">Signal</keyword>
<name>A0ABQ5PYF1_9BACT</name>
<evidence type="ECO:0000313" key="3">
    <source>
        <dbReference type="Proteomes" id="UP001165044"/>
    </source>
</evidence>